<comment type="caution">
    <text evidence="2">The sequence shown here is derived from an EMBL/GenBank/DDBJ whole genome shotgun (WGS) entry which is preliminary data.</text>
</comment>
<dbReference type="STRING" id="1333998.M2A_1228"/>
<evidence type="ECO:0000256" key="1">
    <source>
        <dbReference type="SAM" id="Phobius"/>
    </source>
</evidence>
<reference evidence="2 3" key="1">
    <citation type="submission" date="2014-07" db="EMBL/GenBank/DDBJ databases">
        <title>Tepidicaulis marinum gen. nov., sp. nov., a novel marine bacterium denitrifying nitrate to nitrous oxide strictly under microaerobic conditions.</title>
        <authorList>
            <person name="Takeuchi M."/>
            <person name="Yamagishi T."/>
            <person name="Kamagata Y."/>
            <person name="Oshima K."/>
            <person name="Hattori M."/>
            <person name="Katayama T."/>
            <person name="Hanada S."/>
            <person name="Tamaki H."/>
            <person name="Marumo K."/>
            <person name="Maeda H."/>
            <person name="Nedachi M."/>
            <person name="Iwasaki W."/>
            <person name="Suwa Y."/>
            <person name="Sakata S."/>
        </authorList>
    </citation>
    <scope>NUCLEOTIDE SEQUENCE [LARGE SCALE GENOMIC DNA]</scope>
    <source>
        <strain evidence="2 3">MA2</strain>
    </source>
</reference>
<accession>A0A081B9L1</accession>
<organism evidence="2 3">
    <name type="scientific">Tepidicaulis marinus</name>
    <dbReference type="NCBI Taxonomy" id="1333998"/>
    <lineage>
        <taxon>Bacteria</taxon>
        <taxon>Pseudomonadati</taxon>
        <taxon>Pseudomonadota</taxon>
        <taxon>Alphaproteobacteria</taxon>
        <taxon>Hyphomicrobiales</taxon>
        <taxon>Parvibaculaceae</taxon>
        <taxon>Tepidicaulis</taxon>
    </lineage>
</organism>
<gene>
    <name evidence="2" type="ORF">M2A_1228</name>
</gene>
<name>A0A081B9L1_9HYPH</name>
<keyword evidence="1" id="KW-0812">Transmembrane</keyword>
<dbReference type="AlphaFoldDB" id="A0A081B9L1"/>
<keyword evidence="1" id="KW-1133">Transmembrane helix</keyword>
<keyword evidence="1" id="KW-0472">Membrane</keyword>
<keyword evidence="3" id="KW-1185">Reference proteome</keyword>
<feature type="transmembrane region" description="Helical" evidence="1">
    <location>
        <begin position="34"/>
        <end position="53"/>
    </location>
</feature>
<dbReference type="RefSeq" id="WP_045444530.1">
    <property type="nucleotide sequence ID" value="NZ_BBIO01000005.1"/>
</dbReference>
<protein>
    <submittedName>
        <fullName evidence="2">Chemotaxis protein MotB</fullName>
    </submittedName>
</protein>
<sequence length="238" mass="24681">MSERSAHLVPARRNGIARGALGDLPLEVNDGSLSALWTLLSVFLLLLAMFAYLNSQASQDVAKGGPVIGSVQAAFKGTAGQSAPDASRAMVREALPGAPAYRPVSAAFAEDLRARLGAAGLGAGLSGDGGFLRLRLPAAAFFAEGVGALRPEQDGLLDTLAAMLVRRGETALRHRLRIVVPAAPEGRLDERRAMAFARALESRGASPGALIADVSALSGGDVLFEFFAEQPRGRGGRP</sequence>
<dbReference type="Proteomes" id="UP000028702">
    <property type="component" value="Unassembled WGS sequence"/>
</dbReference>
<evidence type="ECO:0000313" key="3">
    <source>
        <dbReference type="Proteomes" id="UP000028702"/>
    </source>
</evidence>
<dbReference type="EMBL" id="BBIO01000005">
    <property type="protein sequence ID" value="GAK44729.1"/>
    <property type="molecule type" value="Genomic_DNA"/>
</dbReference>
<proteinExistence type="predicted"/>
<evidence type="ECO:0000313" key="2">
    <source>
        <dbReference type="EMBL" id="GAK44729.1"/>
    </source>
</evidence>